<keyword evidence="1" id="KW-0472">Membrane</keyword>
<keyword evidence="1" id="KW-1133">Transmembrane helix</keyword>
<dbReference type="Proteomes" id="UP000028730">
    <property type="component" value="Unassembled WGS sequence"/>
</dbReference>
<protein>
    <submittedName>
        <fullName evidence="2">Uncharacterized protein</fullName>
    </submittedName>
</protein>
<accession>A0A080N4A3</accession>
<sequence>MQGLVCKYYAFMAFPAVLTADFSMSLVAYLCRIWPFKTLRQLCAPLRSGTTFERVIPVVPIPLFCPISVRPTVRSPLARLPVIQSLLFRLFGPSAPCLWTRRRSMAPRSSGFWRFQSYRRNRHRFACLRLSCLYGLRIQYRPVRFSMVLPPVLAFSFSVMMVSGSAPLVFRAFVGC</sequence>
<evidence type="ECO:0000256" key="1">
    <source>
        <dbReference type="SAM" id="Phobius"/>
    </source>
</evidence>
<proteinExistence type="predicted"/>
<organism evidence="2 3">
    <name type="scientific">Bifidobacterium bombi DSM 19703</name>
    <dbReference type="NCBI Taxonomy" id="1341695"/>
    <lineage>
        <taxon>Bacteria</taxon>
        <taxon>Bacillati</taxon>
        <taxon>Actinomycetota</taxon>
        <taxon>Actinomycetes</taxon>
        <taxon>Bifidobacteriales</taxon>
        <taxon>Bifidobacteriaceae</taxon>
        <taxon>Bifidobacterium</taxon>
    </lineage>
</organism>
<feature type="transmembrane region" description="Helical" evidence="1">
    <location>
        <begin position="152"/>
        <end position="174"/>
    </location>
</feature>
<dbReference type="EMBL" id="ATLK01000001">
    <property type="protein sequence ID" value="KFF31175.1"/>
    <property type="molecule type" value="Genomic_DNA"/>
</dbReference>
<evidence type="ECO:0000313" key="3">
    <source>
        <dbReference type="Proteomes" id="UP000028730"/>
    </source>
</evidence>
<comment type="caution">
    <text evidence="2">The sequence shown here is derived from an EMBL/GenBank/DDBJ whole genome shotgun (WGS) entry which is preliminary data.</text>
</comment>
<evidence type="ECO:0000313" key="2">
    <source>
        <dbReference type="EMBL" id="KFF31175.1"/>
    </source>
</evidence>
<dbReference type="AlphaFoldDB" id="A0A080N4A3"/>
<gene>
    <name evidence="2" type="ORF">BBOMB_0509</name>
</gene>
<feature type="transmembrane region" description="Helical" evidence="1">
    <location>
        <begin position="12"/>
        <end position="31"/>
    </location>
</feature>
<reference evidence="2 3" key="1">
    <citation type="journal article" date="2014" name="Appl. Environ. Microbiol.">
        <title>Genomic encyclopedia of type strains of the genus Bifidobacterium.</title>
        <authorList>
            <person name="Milani C."/>
            <person name="Lugli G.A."/>
            <person name="Duranti S."/>
            <person name="Turroni F."/>
            <person name="Bottacini F."/>
            <person name="Mangifesta M."/>
            <person name="Sanchez B."/>
            <person name="Viappiani A."/>
            <person name="Mancabelli L."/>
            <person name="Taminiau B."/>
            <person name="Delcenserie V."/>
            <person name="Barrangou R."/>
            <person name="Margolles A."/>
            <person name="van Sinderen D."/>
            <person name="Ventura M."/>
        </authorList>
    </citation>
    <scope>NUCLEOTIDE SEQUENCE [LARGE SCALE GENOMIC DNA]</scope>
    <source>
        <strain evidence="2 3">DSM 19703</strain>
    </source>
</reference>
<keyword evidence="1" id="KW-0812">Transmembrane</keyword>
<keyword evidence="3" id="KW-1185">Reference proteome</keyword>
<name>A0A080N4A3_9BIFI</name>